<organism evidence="1 2">
    <name type="scientific">Vibrio penaeicida</name>
    <dbReference type="NCBI Taxonomy" id="104609"/>
    <lineage>
        <taxon>Bacteria</taxon>
        <taxon>Pseudomonadati</taxon>
        <taxon>Pseudomonadota</taxon>
        <taxon>Gammaproteobacteria</taxon>
        <taxon>Vibrionales</taxon>
        <taxon>Vibrionaceae</taxon>
        <taxon>Vibrio</taxon>
    </lineage>
</organism>
<dbReference type="EMBL" id="BSNX01000075">
    <property type="protein sequence ID" value="GLQ76061.1"/>
    <property type="molecule type" value="Genomic_DNA"/>
</dbReference>
<comment type="caution">
    <text evidence="1">The sequence shown here is derived from an EMBL/GenBank/DDBJ whole genome shotgun (WGS) entry which is preliminary data.</text>
</comment>
<dbReference type="AlphaFoldDB" id="A0AAV5NZG1"/>
<dbReference type="RefSeq" id="WP_224055666.1">
    <property type="nucleotide sequence ID" value="NZ_AP025145.1"/>
</dbReference>
<sequence length="92" mass="10758">MKTVNYLVRVHALPEDLKEASRDTNHDLHKTSVIYSKLINTDHLWEVDSIDEYKQIWVAVNFINDAGQAEFHTIKIDSGTYESIEYDDYIIN</sequence>
<proteinExistence type="predicted"/>
<keyword evidence="2" id="KW-1185">Reference proteome</keyword>
<name>A0AAV5NZG1_9VIBR</name>
<evidence type="ECO:0000313" key="1">
    <source>
        <dbReference type="EMBL" id="GLQ76061.1"/>
    </source>
</evidence>
<evidence type="ECO:0000313" key="2">
    <source>
        <dbReference type="Proteomes" id="UP001156690"/>
    </source>
</evidence>
<reference evidence="2" key="1">
    <citation type="journal article" date="2019" name="Int. J. Syst. Evol. Microbiol.">
        <title>The Global Catalogue of Microorganisms (GCM) 10K type strain sequencing project: providing services to taxonomists for standard genome sequencing and annotation.</title>
        <authorList>
            <consortium name="The Broad Institute Genomics Platform"/>
            <consortium name="The Broad Institute Genome Sequencing Center for Infectious Disease"/>
            <person name="Wu L."/>
            <person name="Ma J."/>
        </authorList>
    </citation>
    <scope>NUCLEOTIDE SEQUENCE [LARGE SCALE GENOMIC DNA]</scope>
    <source>
        <strain evidence="2">NBRC 15640</strain>
    </source>
</reference>
<dbReference type="Proteomes" id="UP001156690">
    <property type="component" value="Unassembled WGS sequence"/>
</dbReference>
<accession>A0AAV5NZG1</accession>
<gene>
    <name evidence="1" type="ORF">GCM10007932_54240</name>
</gene>
<protein>
    <submittedName>
        <fullName evidence="1">Uncharacterized protein</fullName>
    </submittedName>
</protein>